<dbReference type="GO" id="GO:0005975">
    <property type="term" value="P:carbohydrate metabolic process"/>
    <property type="evidence" value="ECO:0007669"/>
    <property type="project" value="InterPro"/>
</dbReference>
<sequence>MKVAAIGFALVFAATANAQTGAWGQCGGNNFSGSTACVSGYVCKFVNDSIHKKTNIIQPPFAHSDYSQCVPGEAPQTTTTARPPVTDSSVCSATVTVTVPGQTVTSTVPGPVVTVTVGSGITSTRTITTTTVTPTGNYTAVVDGVAKRISVGPGGQTVTLAQGVANTDHKVEFYRDNESSEGVSTFLGVVAGTLKAAPALPARRIELVGDSISAGYGNLGLENHAAGGSCTYSPATSSWYATYGAIAGRALNAQVTTIARSGWGISRGYGGSADAKLPTIYPTYLGSGAANWNYKPSVDALVINLGTNDWSVGDPGTTYETLYVSFLRTIRSGYPNAYIFLTIGSLLDPVKLAEAKTRLANVIKQSGETRIATFDYGTQDVTITGCDYHPSEAEHKRMAAILQQKLSATLGW</sequence>
<evidence type="ECO:0000259" key="3">
    <source>
        <dbReference type="PROSITE" id="PS51164"/>
    </source>
</evidence>
<gene>
    <name evidence="4" type="ORF">HK097_003841</name>
</gene>
<keyword evidence="5" id="KW-1185">Reference proteome</keyword>
<evidence type="ECO:0000313" key="5">
    <source>
        <dbReference type="Proteomes" id="UP001212841"/>
    </source>
</evidence>
<dbReference type="InterPro" id="IPR036514">
    <property type="entry name" value="SGNH_hydro_sf"/>
</dbReference>
<comment type="caution">
    <text evidence="4">The sequence shown here is derived from an EMBL/GenBank/DDBJ whole genome shotgun (WGS) entry which is preliminary data.</text>
</comment>
<evidence type="ECO:0000256" key="2">
    <source>
        <dbReference type="SAM" id="SignalP"/>
    </source>
</evidence>
<dbReference type="GO" id="GO:0030248">
    <property type="term" value="F:cellulose binding"/>
    <property type="evidence" value="ECO:0007669"/>
    <property type="project" value="InterPro"/>
</dbReference>
<dbReference type="PROSITE" id="PS51164">
    <property type="entry name" value="CBM1_2"/>
    <property type="match status" value="1"/>
</dbReference>
<dbReference type="SMART" id="SM00236">
    <property type="entry name" value="fCBD"/>
    <property type="match status" value="1"/>
</dbReference>
<dbReference type="SUPFAM" id="SSF57180">
    <property type="entry name" value="Cellulose-binding domain"/>
    <property type="match status" value="1"/>
</dbReference>
<dbReference type="Pfam" id="PF13472">
    <property type="entry name" value="Lipase_GDSL_2"/>
    <property type="match status" value="1"/>
</dbReference>
<dbReference type="Proteomes" id="UP001212841">
    <property type="component" value="Unassembled WGS sequence"/>
</dbReference>
<organism evidence="4 5">
    <name type="scientific">Rhizophlyctis rosea</name>
    <dbReference type="NCBI Taxonomy" id="64517"/>
    <lineage>
        <taxon>Eukaryota</taxon>
        <taxon>Fungi</taxon>
        <taxon>Fungi incertae sedis</taxon>
        <taxon>Chytridiomycota</taxon>
        <taxon>Chytridiomycota incertae sedis</taxon>
        <taxon>Chytridiomycetes</taxon>
        <taxon>Rhizophlyctidales</taxon>
        <taxon>Rhizophlyctidaceae</taxon>
        <taxon>Rhizophlyctis</taxon>
    </lineage>
</organism>
<dbReference type="InterPro" id="IPR000254">
    <property type="entry name" value="CBD"/>
</dbReference>
<keyword evidence="1 2" id="KW-0732">Signal</keyword>
<dbReference type="PANTHER" id="PTHR37834">
    <property type="entry name" value="GDSL-LIKE LIPASE/ACYLHYDROLASE DOMAIN PROTEIN (AFU_ORTHOLOGUE AFUA_2G00620)"/>
    <property type="match status" value="1"/>
</dbReference>
<dbReference type="InterPro" id="IPR037461">
    <property type="entry name" value="CtCE2-like_dom"/>
</dbReference>
<dbReference type="InterPro" id="IPR013830">
    <property type="entry name" value="SGNH_hydro"/>
</dbReference>
<dbReference type="Gene3D" id="2.60.120.260">
    <property type="entry name" value="Galactose-binding domain-like"/>
    <property type="match status" value="1"/>
</dbReference>
<dbReference type="InterPro" id="IPR040794">
    <property type="entry name" value="CE2_N"/>
</dbReference>
<evidence type="ECO:0000256" key="1">
    <source>
        <dbReference type="ARBA" id="ARBA00022729"/>
    </source>
</evidence>
<dbReference type="EMBL" id="JADGJD010000194">
    <property type="protein sequence ID" value="KAJ3053613.1"/>
    <property type="molecule type" value="Genomic_DNA"/>
</dbReference>
<dbReference type="Pfam" id="PF17996">
    <property type="entry name" value="CE2_N"/>
    <property type="match status" value="1"/>
</dbReference>
<dbReference type="GO" id="GO:0052689">
    <property type="term" value="F:carboxylic ester hydrolase activity"/>
    <property type="evidence" value="ECO:0007669"/>
    <property type="project" value="InterPro"/>
</dbReference>
<dbReference type="AlphaFoldDB" id="A0AAD5X6P3"/>
<proteinExistence type="predicted"/>
<dbReference type="PANTHER" id="PTHR37834:SF2">
    <property type="entry name" value="ESTERASE, SGNH HYDROLASE-TYPE"/>
    <property type="match status" value="1"/>
</dbReference>
<feature type="signal peptide" evidence="2">
    <location>
        <begin position="1"/>
        <end position="18"/>
    </location>
</feature>
<dbReference type="SUPFAM" id="SSF52266">
    <property type="entry name" value="SGNH hydrolase"/>
    <property type="match status" value="1"/>
</dbReference>
<reference evidence="4" key="1">
    <citation type="submission" date="2020-05" db="EMBL/GenBank/DDBJ databases">
        <title>Phylogenomic resolution of chytrid fungi.</title>
        <authorList>
            <person name="Stajich J.E."/>
            <person name="Amses K."/>
            <person name="Simmons R."/>
            <person name="Seto K."/>
            <person name="Myers J."/>
            <person name="Bonds A."/>
            <person name="Quandt C.A."/>
            <person name="Barry K."/>
            <person name="Liu P."/>
            <person name="Grigoriev I."/>
            <person name="Longcore J.E."/>
            <person name="James T.Y."/>
        </authorList>
    </citation>
    <scope>NUCLEOTIDE SEQUENCE</scope>
    <source>
        <strain evidence="4">JEL0318</strain>
    </source>
</reference>
<evidence type="ECO:0000313" key="4">
    <source>
        <dbReference type="EMBL" id="KAJ3053613.1"/>
    </source>
</evidence>
<dbReference type="Gene3D" id="3.40.50.1110">
    <property type="entry name" value="SGNH hydrolase"/>
    <property type="match status" value="1"/>
</dbReference>
<name>A0AAD5X6P3_9FUNG</name>
<feature type="domain" description="CBM1" evidence="3">
    <location>
        <begin position="18"/>
        <end position="70"/>
    </location>
</feature>
<protein>
    <recommendedName>
        <fullName evidence="3">CBM1 domain-containing protein</fullName>
    </recommendedName>
</protein>
<dbReference type="GO" id="GO:0005576">
    <property type="term" value="C:extracellular region"/>
    <property type="evidence" value="ECO:0007669"/>
    <property type="project" value="InterPro"/>
</dbReference>
<dbReference type="InterPro" id="IPR035971">
    <property type="entry name" value="CBD_sf"/>
</dbReference>
<accession>A0AAD5X6P3</accession>
<dbReference type="Pfam" id="PF00734">
    <property type="entry name" value="CBM_1"/>
    <property type="match status" value="1"/>
</dbReference>
<dbReference type="CDD" id="cd01831">
    <property type="entry name" value="Endoglucanase_E_like"/>
    <property type="match status" value="1"/>
</dbReference>
<dbReference type="InterPro" id="IPR052762">
    <property type="entry name" value="PCW_deacetylase/CE"/>
</dbReference>
<feature type="chain" id="PRO_5042071647" description="CBM1 domain-containing protein" evidence="2">
    <location>
        <begin position="19"/>
        <end position="412"/>
    </location>
</feature>